<dbReference type="GO" id="GO:0071586">
    <property type="term" value="P:CAAX-box protein processing"/>
    <property type="evidence" value="ECO:0007669"/>
    <property type="project" value="InterPro"/>
</dbReference>
<dbReference type="PANTHER" id="PTHR10120">
    <property type="entry name" value="CAAX PRENYL PROTEASE 1"/>
    <property type="match status" value="1"/>
</dbReference>
<evidence type="ECO:0000256" key="14">
    <source>
        <dbReference type="SAM" id="Phobius"/>
    </source>
</evidence>
<feature type="transmembrane region" description="Helical" evidence="14">
    <location>
        <begin position="290"/>
        <end position="309"/>
    </location>
</feature>
<feature type="binding site" evidence="12">
    <location>
        <position position="355"/>
    </location>
    <ligand>
        <name>Zn(2+)</name>
        <dbReference type="ChEBI" id="CHEBI:29105"/>
        <note>catalytic</note>
    </ligand>
</feature>
<evidence type="ECO:0000256" key="5">
    <source>
        <dbReference type="ARBA" id="ARBA00022801"/>
    </source>
</evidence>
<organism evidence="17 18">
    <name type="scientific">Methylomarinovum tepidoasis</name>
    <dbReference type="NCBI Taxonomy" id="2840183"/>
    <lineage>
        <taxon>Bacteria</taxon>
        <taxon>Pseudomonadati</taxon>
        <taxon>Pseudomonadota</taxon>
        <taxon>Gammaproteobacteria</taxon>
        <taxon>Methylococcales</taxon>
        <taxon>Methylothermaceae</taxon>
        <taxon>Methylomarinovum</taxon>
    </lineage>
</organism>
<evidence type="ECO:0000256" key="4">
    <source>
        <dbReference type="ARBA" id="ARBA00022723"/>
    </source>
</evidence>
<keyword evidence="6" id="KW-0256">Endoplasmic reticulum</keyword>
<feature type="binding site" evidence="12">
    <location>
        <position position="281"/>
    </location>
    <ligand>
        <name>Zn(2+)</name>
        <dbReference type="ChEBI" id="CHEBI:29105"/>
        <note>catalytic</note>
    </ligand>
</feature>
<evidence type="ECO:0000256" key="3">
    <source>
        <dbReference type="ARBA" id="ARBA00022692"/>
    </source>
</evidence>
<evidence type="ECO:0000256" key="6">
    <source>
        <dbReference type="ARBA" id="ARBA00022824"/>
    </source>
</evidence>
<reference evidence="18" key="1">
    <citation type="journal article" date="2024" name="Int. J. Syst. Evol. Microbiol.">
        <title>Methylomarinovum tepidoasis sp. nov., a moderately thermophilic methanotroph of the family Methylothermaceae isolated from a deep-sea hydrothermal field.</title>
        <authorList>
            <person name="Hirayama H."/>
            <person name="Takaki Y."/>
            <person name="Abe M."/>
            <person name="Miyazaki M."/>
            <person name="Uematsu K."/>
            <person name="Matsui Y."/>
            <person name="Takai K."/>
        </authorList>
    </citation>
    <scope>NUCLEOTIDE SEQUENCE [LARGE SCALE GENOMIC DNA]</scope>
    <source>
        <strain evidence="18">IN45</strain>
    </source>
</reference>
<dbReference type="KEGG" id="meiy:MIN45_P1547"/>
<evidence type="ECO:0000256" key="8">
    <source>
        <dbReference type="ARBA" id="ARBA00022989"/>
    </source>
</evidence>
<evidence type="ECO:0000256" key="12">
    <source>
        <dbReference type="PIRSR" id="PIRSR627057-2"/>
    </source>
</evidence>
<protein>
    <submittedName>
        <fullName evidence="17">STE24 endopeptidase</fullName>
        <ecNumber evidence="17">3.4.24.84</ecNumber>
    </submittedName>
</protein>
<keyword evidence="2 13" id="KW-0645">Protease</keyword>
<keyword evidence="5 13" id="KW-0378">Hydrolase</keyword>
<feature type="transmembrane region" description="Helical" evidence="14">
    <location>
        <begin position="99"/>
        <end position="126"/>
    </location>
</feature>
<dbReference type="Gene3D" id="3.30.2010.10">
    <property type="entry name" value="Metalloproteases ('zincins'), catalytic domain"/>
    <property type="match status" value="1"/>
</dbReference>
<evidence type="ECO:0000256" key="2">
    <source>
        <dbReference type="ARBA" id="ARBA00022670"/>
    </source>
</evidence>
<dbReference type="GO" id="GO:0046872">
    <property type="term" value="F:metal ion binding"/>
    <property type="evidence" value="ECO:0007669"/>
    <property type="project" value="UniProtKB-KW"/>
</dbReference>
<dbReference type="RefSeq" id="WP_286291468.1">
    <property type="nucleotide sequence ID" value="NZ_AP024718.1"/>
</dbReference>
<proteinExistence type="inferred from homology"/>
<keyword evidence="8 14" id="KW-1133">Transmembrane helix</keyword>
<feature type="binding site" evidence="12">
    <location>
        <position position="277"/>
    </location>
    <ligand>
        <name>Zn(2+)</name>
        <dbReference type="ChEBI" id="CHEBI:29105"/>
        <note>catalytic</note>
    </ligand>
</feature>
<feature type="domain" description="CAAX prenyl protease 1 N-terminal" evidence="16">
    <location>
        <begin position="28"/>
        <end position="204"/>
    </location>
</feature>
<evidence type="ECO:0000259" key="16">
    <source>
        <dbReference type="Pfam" id="PF16491"/>
    </source>
</evidence>
<evidence type="ECO:0000256" key="13">
    <source>
        <dbReference type="RuleBase" id="RU003983"/>
    </source>
</evidence>
<evidence type="ECO:0000313" key="17">
    <source>
        <dbReference type="EMBL" id="BCX89177.1"/>
    </source>
</evidence>
<dbReference type="EMBL" id="AP024718">
    <property type="protein sequence ID" value="BCX89177.1"/>
    <property type="molecule type" value="Genomic_DNA"/>
</dbReference>
<keyword evidence="9 13" id="KW-0482">Metalloprotease</keyword>
<dbReference type="Proteomes" id="UP001321450">
    <property type="component" value="Chromosome"/>
</dbReference>
<feature type="active site" description="Proton donor" evidence="11">
    <location>
        <position position="359"/>
    </location>
</feature>
<dbReference type="AlphaFoldDB" id="A0AAU9CB37"/>
<evidence type="ECO:0000256" key="1">
    <source>
        <dbReference type="ARBA" id="ARBA00004477"/>
    </source>
</evidence>
<dbReference type="GO" id="GO:0004222">
    <property type="term" value="F:metalloendopeptidase activity"/>
    <property type="evidence" value="ECO:0007669"/>
    <property type="project" value="InterPro"/>
</dbReference>
<feature type="transmembrane region" description="Helical" evidence="14">
    <location>
        <begin position="146"/>
        <end position="168"/>
    </location>
</feature>
<evidence type="ECO:0000256" key="10">
    <source>
        <dbReference type="ARBA" id="ARBA00023136"/>
    </source>
</evidence>
<evidence type="ECO:0000256" key="9">
    <source>
        <dbReference type="ARBA" id="ARBA00023049"/>
    </source>
</evidence>
<evidence type="ECO:0000256" key="11">
    <source>
        <dbReference type="PIRSR" id="PIRSR627057-1"/>
    </source>
</evidence>
<comment type="cofactor">
    <cofactor evidence="12 13">
        <name>Zn(2+)</name>
        <dbReference type="ChEBI" id="CHEBI:29105"/>
    </cofactor>
    <text evidence="12 13">Binds 1 zinc ion per subunit.</text>
</comment>
<dbReference type="CDD" id="cd07343">
    <property type="entry name" value="M48A_Zmpste24p_like"/>
    <property type="match status" value="1"/>
</dbReference>
<dbReference type="EC" id="3.4.24.84" evidence="17"/>
<keyword evidence="18" id="KW-1185">Reference proteome</keyword>
<dbReference type="InterPro" id="IPR027057">
    <property type="entry name" value="CAXX_Prtase_1"/>
</dbReference>
<evidence type="ECO:0000256" key="7">
    <source>
        <dbReference type="ARBA" id="ARBA00022833"/>
    </source>
</evidence>
<dbReference type="InterPro" id="IPR032456">
    <property type="entry name" value="Peptidase_M48_N"/>
</dbReference>
<dbReference type="Pfam" id="PF16491">
    <property type="entry name" value="Peptidase_M48_N"/>
    <property type="match status" value="1"/>
</dbReference>
<keyword evidence="10 14" id="KW-0472">Membrane</keyword>
<feature type="domain" description="Peptidase M48" evidence="15">
    <location>
        <begin position="207"/>
        <end position="411"/>
    </location>
</feature>
<keyword evidence="7 12" id="KW-0862">Zinc</keyword>
<dbReference type="InterPro" id="IPR001915">
    <property type="entry name" value="Peptidase_M48"/>
</dbReference>
<feature type="transmembrane region" description="Helical" evidence="14">
    <location>
        <begin position="174"/>
        <end position="194"/>
    </location>
</feature>
<keyword evidence="3 14" id="KW-0812">Transmembrane</keyword>
<feature type="transmembrane region" description="Helical" evidence="14">
    <location>
        <begin position="6"/>
        <end position="23"/>
    </location>
</feature>
<comment type="similarity">
    <text evidence="13">Belongs to the peptidase M48 family.</text>
</comment>
<dbReference type="FunFam" id="3.30.2010.10:FF:000002">
    <property type="entry name" value="CAAX prenyl protease"/>
    <property type="match status" value="1"/>
</dbReference>
<feature type="transmembrane region" description="Helical" evidence="14">
    <location>
        <begin position="69"/>
        <end position="87"/>
    </location>
</feature>
<comment type="subcellular location">
    <subcellularLocation>
        <location evidence="1">Endoplasmic reticulum membrane</location>
        <topology evidence="1">Multi-pass membrane protein</topology>
    </subcellularLocation>
</comment>
<accession>A0AAU9CB37</accession>
<gene>
    <name evidence="17" type="ORF">MIN45_P1547</name>
</gene>
<dbReference type="Pfam" id="PF01435">
    <property type="entry name" value="Peptidase_M48"/>
    <property type="match status" value="1"/>
</dbReference>
<feature type="transmembrane region" description="Helical" evidence="14">
    <location>
        <begin position="329"/>
        <end position="350"/>
    </location>
</feature>
<keyword evidence="4 12" id="KW-0479">Metal-binding</keyword>
<evidence type="ECO:0000259" key="15">
    <source>
        <dbReference type="Pfam" id="PF01435"/>
    </source>
</evidence>
<name>A0AAU9CB37_9GAMM</name>
<feature type="active site" evidence="11">
    <location>
        <position position="278"/>
    </location>
</feature>
<sequence>MNTFTLIFLAALFASLALEFWLAKRHAHHVRTHRDRVPEEFSGVITPEAHRKAADYTLAKLKVIEAGRAWNAVLLLIFTLGGGIDAIDRWLDRFDLGPISHGVALILTVMLLMSLADLPLSIYQTFVVEEKFGFNRTTPAQFVKDLLLQGALSLAIGAPLLALILWVMDSAGPWWWVIAWAILMGFSLLMSWAYPTLIAPLFNKFTPLEDAQLRARIQRLLQRCGFKSQGIFVMDGSRRSGHGNAYFTGLGSNKRIVFFDTLMEALKPEELEAVLAHELGHFKRRHVVKMLFTSAALSFVGLALLGWLAQQPWFYEGLGVSHPANATALLLFMLILPVLGTFLQPVLAWIQRKYEFEADEFAAALTGADPLVRSLVKLYRDNAATLTPDPLYAAFHYSHPPAAIRIAHLKRTGGKRETVTA</sequence>
<evidence type="ECO:0000313" key="18">
    <source>
        <dbReference type="Proteomes" id="UP001321450"/>
    </source>
</evidence>